<dbReference type="EMBL" id="JAQQWM010000004">
    <property type="protein sequence ID" value="KAK8068600.1"/>
    <property type="molecule type" value="Genomic_DNA"/>
</dbReference>
<evidence type="ECO:0000313" key="2">
    <source>
        <dbReference type="Proteomes" id="UP001446871"/>
    </source>
</evidence>
<comment type="caution">
    <text evidence="1">The sequence shown here is derived from an EMBL/GenBank/DDBJ whole genome shotgun (WGS) entry which is preliminary data.</text>
</comment>
<reference evidence="1 2" key="1">
    <citation type="submission" date="2023-01" db="EMBL/GenBank/DDBJ databases">
        <title>Analysis of 21 Apiospora genomes using comparative genomics revels a genus with tremendous synthesis potential of carbohydrate active enzymes and secondary metabolites.</title>
        <authorList>
            <person name="Sorensen T."/>
        </authorList>
    </citation>
    <scope>NUCLEOTIDE SEQUENCE [LARGE SCALE GENOMIC DNA]</scope>
    <source>
        <strain evidence="1 2">CBS 83171</strain>
    </source>
</reference>
<accession>A0ABR1VEE7</accession>
<dbReference type="Proteomes" id="UP001446871">
    <property type="component" value="Unassembled WGS sequence"/>
</dbReference>
<keyword evidence="2" id="KW-1185">Reference proteome</keyword>
<organism evidence="1 2">
    <name type="scientific">Apiospora saccharicola</name>
    <dbReference type="NCBI Taxonomy" id="335842"/>
    <lineage>
        <taxon>Eukaryota</taxon>
        <taxon>Fungi</taxon>
        <taxon>Dikarya</taxon>
        <taxon>Ascomycota</taxon>
        <taxon>Pezizomycotina</taxon>
        <taxon>Sordariomycetes</taxon>
        <taxon>Xylariomycetidae</taxon>
        <taxon>Amphisphaeriales</taxon>
        <taxon>Apiosporaceae</taxon>
        <taxon>Apiospora</taxon>
    </lineage>
</organism>
<protein>
    <submittedName>
        <fullName evidence="1">Uncharacterized protein</fullName>
    </submittedName>
</protein>
<proteinExistence type="predicted"/>
<evidence type="ECO:0000313" key="1">
    <source>
        <dbReference type="EMBL" id="KAK8068600.1"/>
    </source>
</evidence>
<sequence>MIEVDFFFEAPNYDIVFVGPLDLDKLPVGVNMGAAGKEFSVFKIQALNGAKPVINLPSEEASMVAAFYVPILERQEHFLVAVDNRNRGRVMQWSRNAAMGPCE</sequence>
<name>A0ABR1VEE7_9PEZI</name>
<gene>
    <name evidence="1" type="ORF">PG996_007712</name>
</gene>